<accession>A0ABQ9YG39</accession>
<protein>
    <submittedName>
        <fullName evidence="1">Uncharacterized protein</fullName>
    </submittedName>
</protein>
<evidence type="ECO:0000313" key="2">
    <source>
        <dbReference type="Proteomes" id="UP001281761"/>
    </source>
</evidence>
<proteinExistence type="predicted"/>
<dbReference type="Proteomes" id="UP001281761">
    <property type="component" value="Unassembled WGS sequence"/>
</dbReference>
<reference evidence="1 2" key="1">
    <citation type="journal article" date="2022" name="bioRxiv">
        <title>Genomics of Preaxostyla Flagellates Illuminates Evolutionary Transitions and the Path Towards Mitochondrial Loss.</title>
        <authorList>
            <person name="Novak L.V.F."/>
            <person name="Treitli S.C."/>
            <person name="Pyrih J."/>
            <person name="Halakuc P."/>
            <person name="Pipaliya S.V."/>
            <person name="Vacek V."/>
            <person name="Brzon O."/>
            <person name="Soukal P."/>
            <person name="Eme L."/>
            <person name="Dacks J.B."/>
            <person name="Karnkowska A."/>
            <person name="Elias M."/>
            <person name="Hampl V."/>
        </authorList>
    </citation>
    <scope>NUCLEOTIDE SEQUENCE [LARGE SCALE GENOMIC DNA]</scope>
    <source>
        <strain evidence="1">NAU3</strain>
        <tissue evidence="1">Gut</tissue>
    </source>
</reference>
<comment type="caution">
    <text evidence="1">The sequence shown here is derived from an EMBL/GenBank/DDBJ whole genome shotgun (WGS) entry which is preliminary data.</text>
</comment>
<keyword evidence="2" id="KW-1185">Reference proteome</keyword>
<gene>
    <name evidence="1" type="ORF">BLNAU_2434</name>
</gene>
<dbReference type="EMBL" id="JARBJD010000010">
    <property type="protein sequence ID" value="KAK2962601.1"/>
    <property type="molecule type" value="Genomic_DNA"/>
</dbReference>
<name>A0ABQ9YG39_9EUKA</name>
<evidence type="ECO:0000313" key="1">
    <source>
        <dbReference type="EMBL" id="KAK2962601.1"/>
    </source>
</evidence>
<sequence>MNLSIEITTQIADRMVSATWIHRWISDADLHLETGIFFKFHSILDQYNFLSSLSIVEPLSSSRMLIDIRSPSHALHQRGSNGTIQKMVAIEVNRHIQQLYNTAQSLSNRPQPIQRTLFNNEKTYSPSLICIISNTFHL</sequence>
<organism evidence="1 2">
    <name type="scientific">Blattamonas nauphoetae</name>
    <dbReference type="NCBI Taxonomy" id="2049346"/>
    <lineage>
        <taxon>Eukaryota</taxon>
        <taxon>Metamonada</taxon>
        <taxon>Preaxostyla</taxon>
        <taxon>Oxymonadida</taxon>
        <taxon>Blattamonas</taxon>
    </lineage>
</organism>